<dbReference type="EMBL" id="JAOPKB010000003">
    <property type="protein sequence ID" value="MCU4972625.1"/>
    <property type="molecule type" value="Genomic_DNA"/>
</dbReference>
<gene>
    <name evidence="4" type="ORF">OB955_07720</name>
    <name evidence="3" type="ORF">OB960_04855</name>
</gene>
<protein>
    <recommendedName>
        <fullName evidence="2">DUF7991 domain-containing protein</fullName>
    </recommendedName>
</protein>
<proteinExistence type="predicted"/>
<keyword evidence="1" id="KW-1133">Transmembrane helix</keyword>
<dbReference type="InterPro" id="IPR058304">
    <property type="entry name" value="DUF7991"/>
</dbReference>
<feature type="transmembrane region" description="Helical" evidence="1">
    <location>
        <begin position="73"/>
        <end position="93"/>
    </location>
</feature>
<reference evidence="3 5" key="1">
    <citation type="submission" date="2022-09" db="EMBL/GenBank/DDBJ databases">
        <title>Enrichment on poylsaccharides allowed isolation of novel metabolic and taxonomic groups of Haloarchaea.</title>
        <authorList>
            <person name="Sorokin D.Y."/>
            <person name="Elcheninov A.G."/>
            <person name="Khizhniak T.V."/>
            <person name="Kolganova T.V."/>
            <person name="Kublanov I.V."/>
        </authorList>
    </citation>
    <scope>NUCLEOTIDE SEQUENCE</scope>
    <source>
        <strain evidence="4 5">AArc-m2/3/4</strain>
        <strain evidence="3">AArc-xg1-1</strain>
    </source>
</reference>
<dbReference type="RefSeq" id="WP_338002570.1">
    <property type="nucleotide sequence ID" value="NZ_JAOPKA010000002.1"/>
</dbReference>
<sequence length="107" mass="11499">MVSLASALGLLLIVGVHTFFAAVATRFFRLRLETQWGAAIYSLFLIPVALVASTLILSGALGLGGDLGSREMVLTVVIVLPLALGYTIDVFWMPHPDEVELPETTEN</sequence>
<keyword evidence="1" id="KW-0472">Membrane</keyword>
<evidence type="ECO:0000313" key="6">
    <source>
        <dbReference type="Proteomes" id="UP001321018"/>
    </source>
</evidence>
<keyword evidence="1" id="KW-0812">Transmembrane</keyword>
<evidence type="ECO:0000313" key="3">
    <source>
        <dbReference type="EMBL" id="MCU4740729.1"/>
    </source>
</evidence>
<evidence type="ECO:0000313" key="5">
    <source>
        <dbReference type="Proteomes" id="UP001320972"/>
    </source>
</evidence>
<accession>A0AAP2YXK9</accession>
<comment type="caution">
    <text evidence="3">The sequence shown here is derived from an EMBL/GenBank/DDBJ whole genome shotgun (WGS) entry which is preliminary data.</text>
</comment>
<keyword evidence="5" id="KW-1185">Reference proteome</keyword>
<name>A0AAP2YXK9_9EURY</name>
<evidence type="ECO:0000259" key="2">
    <source>
        <dbReference type="Pfam" id="PF25953"/>
    </source>
</evidence>
<dbReference type="AlphaFoldDB" id="A0AAP2YXK9"/>
<evidence type="ECO:0000256" key="1">
    <source>
        <dbReference type="SAM" id="Phobius"/>
    </source>
</evidence>
<dbReference type="Proteomes" id="UP001320972">
    <property type="component" value="Unassembled WGS sequence"/>
</dbReference>
<feature type="transmembrane region" description="Helical" evidence="1">
    <location>
        <begin position="37"/>
        <end position="61"/>
    </location>
</feature>
<evidence type="ECO:0000313" key="4">
    <source>
        <dbReference type="EMBL" id="MCU4972625.1"/>
    </source>
</evidence>
<dbReference type="EMBL" id="JAOPKA010000002">
    <property type="protein sequence ID" value="MCU4740729.1"/>
    <property type="molecule type" value="Genomic_DNA"/>
</dbReference>
<organism evidence="3 6">
    <name type="scientific">Natronoglomus mannanivorans</name>
    <dbReference type="NCBI Taxonomy" id="2979990"/>
    <lineage>
        <taxon>Archaea</taxon>
        <taxon>Methanobacteriati</taxon>
        <taxon>Methanobacteriota</taxon>
        <taxon>Stenosarchaea group</taxon>
        <taxon>Halobacteria</taxon>
        <taxon>Halobacteriales</taxon>
        <taxon>Natrialbaceae</taxon>
        <taxon>Natronoglomus</taxon>
    </lineage>
</organism>
<dbReference type="Proteomes" id="UP001321018">
    <property type="component" value="Unassembled WGS sequence"/>
</dbReference>
<dbReference type="Pfam" id="PF25953">
    <property type="entry name" value="DUF7991"/>
    <property type="match status" value="1"/>
</dbReference>
<feature type="domain" description="DUF7991" evidence="2">
    <location>
        <begin position="1"/>
        <end position="105"/>
    </location>
</feature>